<name>A0A0G4HEA0_9ALVE</name>
<dbReference type="InterPro" id="IPR003409">
    <property type="entry name" value="MORN"/>
</dbReference>
<feature type="compositionally biased region" description="Gly residues" evidence="2">
    <location>
        <begin position="223"/>
        <end position="237"/>
    </location>
</feature>
<dbReference type="PANTHER" id="PTHR43215">
    <property type="entry name" value="RADIAL SPOKE HEAD 1 HOMOLOG"/>
    <property type="match status" value="1"/>
</dbReference>
<feature type="compositionally biased region" description="Basic and acidic residues" evidence="2">
    <location>
        <begin position="81"/>
        <end position="101"/>
    </location>
</feature>
<evidence type="ECO:0000256" key="2">
    <source>
        <dbReference type="SAM" id="MobiDB-lite"/>
    </source>
</evidence>
<dbReference type="VEuPathDB" id="CryptoDB:Cvel_6534"/>
<reference evidence="3" key="1">
    <citation type="submission" date="2014-11" db="EMBL/GenBank/DDBJ databases">
        <authorList>
            <person name="Otto D Thomas"/>
            <person name="Naeem Raeece"/>
        </authorList>
    </citation>
    <scope>NUCLEOTIDE SEQUENCE</scope>
</reference>
<feature type="compositionally biased region" description="Basic and acidic residues" evidence="2">
    <location>
        <begin position="773"/>
        <end position="813"/>
    </location>
</feature>
<dbReference type="Gene3D" id="2.20.110.10">
    <property type="entry name" value="Histone H3 K4-specific methyltransferase SET7/9 N-terminal domain"/>
    <property type="match status" value="2"/>
</dbReference>
<dbReference type="AlphaFoldDB" id="A0A0G4HEA0"/>
<dbReference type="Pfam" id="PF02493">
    <property type="entry name" value="MORN"/>
    <property type="match status" value="9"/>
</dbReference>
<evidence type="ECO:0000256" key="1">
    <source>
        <dbReference type="ARBA" id="ARBA00022737"/>
    </source>
</evidence>
<evidence type="ECO:0000313" key="3">
    <source>
        <dbReference type="EMBL" id="CEM42393.1"/>
    </source>
</evidence>
<sequence length="996" mass="108896">MDFGAYSHNPLFGHWPEPQVLAEELQGLHAEVFSDGSVFLGQYEDNRRHGSGKLFYPSGEVFEGDFRNDSVSGFGSLVFPSHRERGSRDENNLEEDKREEKTEEDEAERESEKRGLASSSFSSPSTNPSASAAGLSSSLLSCPDVYESYTGHFIDGSLQGPGILRLKTGSRYEGEFVANQRSGRGKTTFGDGSFPKDLAERLLRERDLFPPVSSCSFLNAARGGSGGETGMGEGSFEGNGDKKNVLEERTSKNGGEGGEQRGGTDLCAAKEDRAASSASSSSSTSPPSFREWMSKVQKETKGAVSSLAALPIWIAAFKESGIHLGVYGAGLRHGPGIVTFSDADERTTFFEGLVVHQTAGLFVFVGHLSRSLREGVGFLRSPEGDLFLGTFRQGRKRGGGASISRDGSFYAGAYRDGVHHGSGVRFSAGPQPALFCGEWREGVREGPGSLKWIEPEGAAEPGPDGGWGHWGGRLQNCTCVCAYQGEFRRSRRGGPGSMIRLRDLSAFHPGSPFPLRGPDSKVGEQEEAAPFVFISERYDGGWKSDMVEGEGVWELELVRAHRWEEFTRSLCFSEYRRAAAAAVRHLRNPFETLNWNVREGGDEDEPGLFTGHCWGDDGSQVGEGGGNLEKGAEVADSSGKQKAKCRDQDEREKQAKESGVFACPPVSLEESEQGDEIRLPTSPASPSAPNLPVCDAAEITEMLFSAGGAMDARAWTRIRMLRQIGMKTEEEKSRGKVEEGEELCDSAVHLAHKAVEEECKAKRESEQLALSESQEKEKESDHEKRAKSDEEERNESDEQKAENKEPGTDREAQTKQPWSVRVSRKTSAINTNPVDFSPCVESIRICGTFEEGGKRGRGVITWGTGDIYEGGLSFGLPHGDGVYRLFSTNERYEGNSKEGRFHGYGSFFYADGSVYSGMYFEKGGRQCSGEFKENAPVGWHRCASVESDCVQNSDPGESDEKTREAAENNRVKGRRLPPFSYMKHFPFRPAGSFYGD</sequence>
<feature type="compositionally biased region" description="Low complexity" evidence="2">
    <location>
        <begin position="275"/>
        <end position="288"/>
    </location>
</feature>
<feature type="compositionally biased region" description="Basic and acidic residues" evidence="2">
    <location>
        <begin position="644"/>
        <end position="656"/>
    </location>
</feature>
<accession>A0A0G4HEA0</accession>
<feature type="region of interest" description="Disordered" evidence="2">
    <location>
        <begin position="604"/>
        <end position="690"/>
    </location>
</feature>
<feature type="compositionally biased region" description="Low complexity" evidence="2">
    <location>
        <begin position="117"/>
        <end position="134"/>
    </location>
</feature>
<keyword evidence="1" id="KW-0677">Repeat</keyword>
<feature type="compositionally biased region" description="Basic and acidic residues" evidence="2">
    <location>
        <begin position="958"/>
        <end position="970"/>
    </location>
</feature>
<feature type="region of interest" description="Disordered" evidence="2">
    <location>
        <begin position="269"/>
        <end position="294"/>
    </location>
</feature>
<feature type="region of interest" description="Disordered" evidence="2">
    <location>
        <begin position="765"/>
        <end position="826"/>
    </location>
</feature>
<dbReference type="SUPFAM" id="SSF82185">
    <property type="entry name" value="Histone H3 K4-specific methyltransferase SET7/9 N-terminal domain"/>
    <property type="match status" value="4"/>
</dbReference>
<dbReference type="PANTHER" id="PTHR43215:SF14">
    <property type="entry name" value="RADIAL SPOKE HEAD 1 HOMOLOG"/>
    <property type="match status" value="1"/>
</dbReference>
<organism evidence="3">
    <name type="scientific">Chromera velia CCMP2878</name>
    <dbReference type="NCBI Taxonomy" id="1169474"/>
    <lineage>
        <taxon>Eukaryota</taxon>
        <taxon>Sar</taxon>
        <taxon>Alveolata</taxon>
        <taxon>Colpodellida</taxon>
        <taxon>Chromeraceae</taxon>
        <taxon>Chromera</taxon>
    </lineage>
</organism>
<feature type="region of interest" description="Disordered" evidence="2">
    <location>
        <begin position="220"/>
        <end position="243"/>
    </location>
</feature>
<protein>
    <recommendedName>
        <fullName evidence="4">MORN repeat-containing protein 5</fullName>
    </recommendedName>
</protein>
<gene>
    <name evidence="3" type="ORF">Cvel_6534</name>
</gene>
<feature type="region of interest" description="Disordered" evidence="2">
    <location>
        <begin position="79"/>
        <end position="134"/>
    </location>
</feature>
<feature type="region of interest" description="Disordered" evidence="2">
    <location>
        <begin position="950"/>
        <end position="981"/>
    </location>
</feature>
<evidence type="ECO:0008006" key="4">
    <source>
        <dbReference type="Google" id="ProtNLM"/>
    </source>
</evidence>
<dbReference type="SMART" id="SM00698">
    <property type="entry name" value="MORN"/>
    <property type="match status" value="10"/>
</dbReference>
<proteinExistence type="predicted"/>
<dbReference type="EMBL" id="CDMZ01002440">
    <property type="protein sequence ID" value="CEM42393.1"/>
    <property type="molecule type" value="Genomic_DNA"/>
</dbReference>